<dbReference type="Pfam" id="PF12728">
    <property type="entry name" value="HTH_17"/>
    <property type="match status" value="1"/>
</dbReference>
<organism evidence="2 3">
    <name type="scientific">Aliikangiella marina</name>
    <dbReference type="NCBI Taxonomy" id="1712262"/>
    <lineage>
        <taxon>Bacteria</taxon>
        <taxon>Pseudomonadati</taxon>
        <taxon>Pseudomonadota</taxon>
        <taxon>Gammaproteobacteria</taxon>
        <taxon>Oceanospirillales</taxon>
        <taxon>Pleioneaceae</taxon>
        <taxon>Aliikangiella</taxon>
    </lineage>
</organism>
<dbReference type="InterPro" id="IPR009061">
    <property type="entry name" value="DNA-bd_dom_put_sf"/>
</dbReference>
<reference evidence="2 3" key="1">
    <citation type="submission" date="2019-06" db="EMBL/GenBank/DDBJ databases">
        <title>Draft genome of Aliikangiella marina GYP-15.</title>
        <authorList>
            <person name="Wang G."/>
        </authorList>
    </citation>
    <scope>NUCLEOTIDE SEQUENCE [LARGE SCALE GENOMIC DNA]</scope>
    <source>
        <strain evidence="2 3">GYP-15</strain>
    </source>
</reference>
<gene>
    <name evidence="2" type="ORF">FLL45_16510</name>
</gene>
<evidence type="ECO:0000313" key="3">
    <source>
        <dbReference type="Proteomes" id="UP000317839"/>
    </source>
</evidence>
<dbReference type="SUPFAM" id="SSF46955">
    <property type="entry name" value="Putative DNA-binding domain"/>
    <property type="match status" value="1"/>
</dbReference>
<accession>A0A545T757</accession>
<dbReference type="Gene3D" id="1.10.10.10">
    <property type="entry name" value="Winged helix-like DNA-binding domain superfamily/Winged helix DNA-binding domain"/>
    <property type="match status" value="1"/>
</dbReference>
<dbReference type="InterPro" id="IPR036388">
    <property type="entry name" value="WH-like_DNA-bd_sf"/>
</dbReference>
<dbReference type="RefSeq" id="WP_142943198.1">
    <property type="nucleotide sequence ID" value="NZ_VIKR01000004.1"/>
</dbReference>
<protein>
    <submittedName>
        <fullName evidence="2">Helix-turn-helix domain-containing protein</fullName>
    </submittedName>
</protein>
<dbReference type="Proteomes" id="UP000317839">
    <property type="component" value="Unassembled WGS sequence"/>
</dbReference>
<sequence>MEQALTVKQVAELLNVNERTIYRMAVSGKLPGFKVADSWRFLPNDIEQWIDEQKAQSVAKSDNQ</sequence>
<dbReference type="AlphaFoldDB" id="A0A545T757"/>
<dbReference type="GO" id="GO:0003677">
    <property type="term" value="F:DNA binding"/>
    <property type="evidence" value="ECO:0007669"/>
    <property type="project" value="InterPro"/>
</dbReference>
<keyword evidence="3" id="KW-1185">Reference proteome</keyword>
<evidence type="ECO:0000313" key="2">
    <source>
        <dbReference type="EMBL" id="TQV73060.1"/>
    </source>
</evidence>
<name>A0A545T757_9GAMM</name>
<dbReference type="InterPro" id="IPR010093">
    <property type="entry name" value="SinI_DNA-bd"/>
</dbReference>
<comment type="caution">
    <text evidence="2">The sequence shown here is derived from an EMBL/GenBank/DDBJ whole genome shotgun (WGS) entry which is preliminary data.</text>
</comment>
<evidence type="ECO:0000259" key="1">
    <source>
        <dbReference type="Pfam" id="PF12728"/>
    </source>
</evidence>
<dbReference type="InterPro" id="IPR041657">
    <property type="entry name" value="HTH_17"/>
</dbReference>
<dbReference type="EMBL" id="VIKR01000004">
    <property type="protein sequence ID" value="TQV73060.1"/>
    <property type="molecule type" value="Genomic_DNA"/>
</dbReference>
<feature type="domain" description="Helix-turn-helix" evidence="1">
    <location>
        <begin position="5"/>
        <end position="53"/>
    </location>
</feature>
<dbReference type="OrthoDB" id="9800023at2"/>
<proteinExistence type="predicted"/>
<dbReference type="NCBIfam" id="TIGR01764">
    <property type="entry name" value="excise"/>
    <property type="match status" value="1"/>
</dbReference>